<dbReference type="GO" id="GO:0004065">
    <property type="term" value="F:arylsulfatase activity"/>
    <property type="evidence" value="ECO:0007669"/>
    <property type="project" value="TreeGrafter"/>
</dbReference>
<dbReference type="STRING" id="1849047.A0A3D8QDC5"/>
<keyword evidence="4" id="KW-1185">Reference proteome</keyword>
<dbReference type="Gene3D" id="3.40.720.10">
    <property type="entry name" value="Alkaline Phosphatase, subunit A"/>
    <property type="match status" value="1"/>
</dbReference>
<dbReference type="Proteomes" id="UP000256645">
    <property type="component" value="Unassembled WGS sequence"/>
</dbReference>
<dbReference type="SUPFAM" id="SSF53649">
    <property type="entry name" value="Alkaline phosphatase-like"/>
    <property type="match status" value="1"/>
</dbReference>
<dbReference type="Gene3D" id="3.30.1120.10">
    <property type="match status" value="1"/>
</dbReference>
<proteinExistence type="inferred from homology"/>
<evidence type="ECO:0000259" key="2">
    <source>
        <dbReference type="Pfam" id="PF00884"/>
    </source>
</evidence>
<evidence type="ECO:0000313" key="4">
    <source>
        <dbReference type="Proteomes" id="UP000256645"/>
    </source>
</evidence>
<gene>
    <name evidence="3" type="ORF">BP6252_12747</name>
</gene>
<dbReference type="OrthoDB" id="103349at2759"/>
<dbReference type="AlphaFoldDB" id="A0A3D8QDC5"/>
<protein>
    <submittedName>
        <fullName evidence="3">Putative arylsulfatase</fullName>
    </submittedName>
</protein>
<dbReference type="PANTHER" id="PTHR42693">
    <property type="entry name" value="ARYLSULFATASE FAMILY MEMBER"/>
    <property type="match status" value="1"/>
</dbReference>
<dbReference type="FunFam" id="3.30.1120.10:FF:000005">
    <property type="entry name" value="Arylsulfatase A"/>
    <property type="match status" value="1"/>
</dbReference>
<dbReference type="CDD" id="cd16025">
    <property type="entry name" value="PAS_like"/>
    <property type="match status" value="1"/>
</dbReference>
<reference evidence="3 4" key="1">
    <citation type="journal article" date="2018" name="IMA Fungus">
        <title>IMA Genome-F 9: Draft genome sequence of Annulohypoxylon stygium, Aspergillus mulundensis, Berkeleyomyces basicola (syn. Thielaviopsis basicola), Ceratocystis smalleyi, two Cercospora beticola strains, Coleophoma cylindrospora, Fusarium fracticaudum, Phialophora cf. hyalina, and Morchella septimelata.</title>
        <authorList>
            <person name="Wingfield B.D."/>
            <person name="Bills G.F."/>
            <person name="Dong Y."/>
            <person name="Huang W."/>
            <person name="Nel W.J."/>
            <person name="Swalarsk-Parry B.S."/>
            <person name="Vaghefi N."/>
            <person name="Wilken P.M."/>
            <person name="An Z."/>
            <person name="de Beer Z.W."/>
            <person name="De Vos L."/>
            <person name="Chen L."/>
            <person name="Duong T.A."/>
            <person name="Gao Y."/>
            <person name="Hammerbacher A."/>
            <person name="Kikkert J.R."/>
            <person name="Li Y."/>
            <person name="Li H."/>
            <person name="Li K."/>
            <person name="Li Q."/>
            <person name="Liu X."/>
            <person name="Ma X."/>
            <person name="Naidoo K."/>
            <person name="Pethybridge S.J."/>
            <person name="Sun J."/>
            <person name="Steenkamp E.T."/>
            <person name="van der Nest M.A."/>
            <person name="van Wyk S."/>
            <person name="Wingfield M.J."/>
            <person name="Xiong C."/>
            <person name="Yue Q."/>
            <person name="Zhang X."/>
        </authorList>
    </citation>
    <scope>NUCLEOTIDE SEQUENCE [LARGE SCALE GENOMIC DNA]</scope>
    <source>
        <strain evidence="3 4">BP6252</strain>
    </source>
</reference>
<accession>A0A3D8QDC5</accession>
<organism evidence="3 4">
    <name type="scientific">Coleophoma cylindrospora</name>
    <dbReference type="NCBI Taxonomy" id="1849047"/>
    <lineage>
        <taxon>Eukaryota</taxon>
        <taxon>Fungi</taxon>
        <taxon>Dikarya</taxon>
        <taxon>Ascomycota</taxon>
        <taxon>Pezizomycotina</taxon>
        <taxon>Leotiomycetes</taxon>
        <taxon>Helotiales</taxon>
        <taxon>Dermateaceae</taxon>
        <taxon>Coleophoma</taxon>
    </lineage>
</organism>
<sequence length="580" mass="65239">MSTSAKRPNFLVIVADDLGFSDIASFGGEIRTPNLDKLAKNGVRFTDFHAAAACSPSRAMIMTGTDHHIAGLGNLIEWTNISGQNDPTGKMSTAPQRGMPGYEGYLNEKVATLPEILRDSGYLTMMAGNNHYAYEPQLQTPDTTPEFMIMSYIALHSEDGEYVKKLPEGWYSSDGYGDKMLQYLKDRKESHDERPFFSYLPFTAPHWPLQAPPEYVAHYKGVYDEGPDALREKRLRGLKDLGMISEDVEPHPVVADEVKEWENYTDDERAKSCKAMEVFAGMVECIDANVGKVVDYLEETGELDNTFVCFMSDNGAEGAAYEAYPIVQGSMIQHLKKYYNNSLENLGNGDSFIWYGPRWAQASTAPSRLYKAYTTEGGVKVPFLAKFPAGVAAKGTENSITNQFSTVMDLAPTMLAMAGVTHPAPLYQGREVVPMRGKSMVPFIQGSEPSIHEEDFIEGWETCGRAAVRKGDWKIVYIPKPKGPERWQMYNLAKDPGEIHDLSEQDPERLAKMIKLWDQYVLETGVIPLAPELGHWMAATEEQMPENVWMEYEYWKDGARDEPEKFQRNPPRFQRTVKAI</sequence>
<dbReference type="PANTHER" id="PTHR42693:SF46">
    <property type="entry name" value="PUTATIVE (AFU_ORTHOLOGUE AFUA_5G12940)-RELATED"/>
    <property type="match status" value="1"/>
</dbReference>
<dbReference type="Pfam" id="PF00884">
    <property type="entry name" value="Sulfatase"/>
    <property type="match status" value="1"/>
</dbReference>
<evidence type="ECO:0000313" key="3">
    <source>
        <dbReference type="EMBL" id="RDW59660.1"/>
    </source>
</evidence>
<dbReference type="InterPro" id="IPR050738">
    <property type="entry name" value="Sulfatase"/>
</dbReference>
<dbReference type="InterPro" id="IPR000917">
    <property type="entry name" value="Sulfatase_N"/>
</dbReference>
<dbReference type="InterPro" id="IPR017850">
    <property type="entry name" value="Alkaline_phosphatase_core_sf"/>
</dbReference>
<comment type="similarity">
    <text evidence="1">Belongs to the sulfatase family.</text>
</comment>
<feature type="domain" description="Sulfatase N-terminal" evidence="2">
    <location>
        <begin position="8"/>
        <end position="420"/>
    </location>
</feature>
<name>A0A3D8QDC5_9HELO</name>
<evidence type="ECO:0000256" key="1">
    <source>
        <dbReference type="ARBA" id="ARBA00008779"/>
    </source>
</evidence>
<comment type="caution">
    <text evidence="3">The sequence shown here is derived from an EMBL/GenBank/DDBJ whole genome shotgun (WGS) entry which is preliminary data.</text>
</comment>
<dbReference type="EMBL" id="PDLM01000016">
    <property type="protein sequence ID" value="RDW59660.1"/>
    <property type="molecule type" value="Genomic_DNA"/>
</dbReference>